<dbReference type="AlphaFoldDB" id="A0A317XNY5"/>
<gene>
    <name evidence="8" type="ORF">BCV70DRAFT_200160</name>
</gene>
<dbReference type="GO" id="GO:0005384">
    <property type="term" value="F:manganese ion transmembrane transporter activity"/>
    <property type="evidence" value="ECO:0007669"/>
    <property type="project" value="TreeGrafter"/>
</dbReference>
<comment type="similarity">
    <text evidence="2 6">Belongs to the GDT1 family.</text>
</comment>
<protein>
    <recommendedName>
        <fullName evidence="6">GDT1 family protein</fullName>
    </recommendedName>
</protein>
<name>A0A317XNY5_9BASI</name>
<keyword evidence="9" id="KW-1185">Reference proteome</keyword>
<evidence type="ECO:0000256" key="2">
    <source>
        <dbReference type="ARBA" id="ARBA00009190"/>
    </source>
</evidence>
<keyword evidence="3 6" id="KW-0812">Transmembrane</keyword>
<dbReference type="Pfam" id="PF01169">
    <property type="entry name" value="GDT1"/>
    <property type="match status" value="2"/>
</dbReference>
<evidence type="ECO:0000313" key="8">
    <source>
        <dbReference type="EMBL" id="PWY99986.1"/>
    </source>
</evidence>
<evidence type="ECO:0000256" key="7">
    <source>
        <dbReference type="SAM" id="MobiDB-lite"/>
    </source>
</evidence>
<proteinExistence type="inferred from homology"/>
<dbReference type="GO" id="GO:0005794">
    <property type="term" value="C:Golgi apparatus"/>
    <property type="evidence" value="ECO:0007669"/>
    <property type="project" value="TreeGrafter"/>
</dbReference>
<reference evidence="8 9" key="1">
    <citation type="journal article" date="2018" name="Mol. Biol. Evol.">
        <title>Broad Genomic Sampling Reveals a Smut Pathogenic Ancestry of the Fungal Clade Ustilaginomycotina.</title>
        <authorList>
            <person name="Kijpornyongpan T."/>
            <person name="Mondo S.J."/>
            <person name="Barry K."/>
            <person name="Sandor L."/>
            <person name="Lee J."/>
            <person name="Lipzen A."/>
            <person name="Pangilinan J."/>
            <person name="LaButti K."/>
            <person name="Hainaut M."/>
            <person name="Henrissat B."/>
            <person name="Grigoriev I.V."/>
            <person name="Spatafora J.W."/>
            <person name="Aime M.C."/>
        </authorList>
    </citation>
    <scope>NUCLEOTIDE SEQUENCE [LARGE SCALE GENOMIC DNA]</scope>
    <source>
        <strain evidence="8 9">MCA 3645</strain>
    </source>
</reference>
<feature type="region of interest" description="Disordered" evidence="7">
    <location>
        <begin position="143"/>
        <end position="193"/>
    </location>
</feature>
<feature type="compositionally biased region" description="Acidic residues" evidence="7">
    <location>
        <begin position="143"/>
        <end position="164"/>
    </location>
</feature>
<feature type="transmembrane region" description="Helical" evidence="6">
    <location>
        <begin position="80"/>
        <end position="105"/>
    </location>
</feature>
<evidence type="ECO:0000256" key="6">
    <source>
        <dbReference type="RuleBase" id="RU365102"/>
    </source>
</evidence>
<evidence type="ECO:0000256" key="5">
    <source>
        <dbReference type="ARBA" id="ARBA00023136"/>
    </source>
</evidence>
<dbReference type="Proteomes" id="UP000246740">
    <property type="component" value="Unassembled WGS sequence"/>
</dbReference>
<feature type="transmembrane region" description="Helical" evidence="6">
    <location>
        <begin position="277"/>
        <end position="295"/>
    </location>
</feature>
<feature type="compositionally biased region" description="Polar residues" evidence="7">
    <location>
        <begin position="169"/>
        <end position="185"/>
    </location>
</feature>
<dbReference type="PANTHER" id="PTHR12608">
    <property type="entry name" value="TRANSMEMBRANE PROTEIN HTP-1 RELATED"/>
    <property type="match status" value="1"/>
</dbReference>
<dbReference type="PANTHER" id="PTHR12608:SF1">
    <property type="entry name" value="TRANSMEMBRANE PROTEIN 165"/>
    <property type="match status" value="1"/>
</dbReference>
<dbReference type="GO" id="GO:0032468">
    <property type="term" value="P:Golgi calcium ion homeostasis"/>
    <property type="evidence" value="ECO:0007669"/>
    <property type="project" value="TreeGrafter"/>
</dbReference>
<feature type="transmembrane region" description="Helical" evidence="6">
    <location>
        <begin position="111"/>
        <end position="129"/>
    </location>
</feature>
<evidence type="ECO:0000313" key="9">
    <source>
        <dbReference type="Proteomes" id="UP000246740"/>
    </source>
</evidence>
<dbReference type="GO" id="GO:0015085">
    <property type="term" value="F:calcium ion transmembrane transporter activity"/>
    <property type="evidence" value="ECO:0007669"/>
    <property type="project" value="TreeGrafter"/>
</dbReference>
<sequence>MDAVGQVPDVDLSMLMGGMEGASLPSSLTGFGGSYWTDLMDAWQKDPRAVWSSFAMILVSEIGDKTFLIAAILAMRQSKLVVFGGAFASLAVMSVLSALLGVMFPTLLPKSLTNLLAAALFFVFGAKMLRDGMQMTGDEIKEEWEEAEREIEEEEGGHELDDLEQGGLTQSNGDGSRSRSVTKSSGANGANGTNMAATLREGTKNLCGLCFSPVFAQAFILTFLGEWGDRSQIATIALAAAHNVTLVCLGTIAGHALCTSIAVIAGSIVASKISVRHVTLGGAVLFLLFGIIYAYEAWTEPNVLPSLASEALAAAAIEPGVN</sequence>
<dbReference type="PROSITE" id="PS01214">
    <property type="entry name" value="UPF0016"/>
    <property type="match status" value="1"/>
</dbReference>
<dbReference type="EMBL" id="KZ819193">
    <property type="protein sequence ID" value="PWY99986.1"/>
    <property type="molecule type" value="Genomic_DNA"/>
</dbReference>
<keyword evidence="5 6" id="KW-0472">Membrane</keyword>
<accession>A0A317XNY5</accession>
<dbReference type="STRING" id="1882483.A0A317XNY5"/>
<feature type="transmembrane region" description="Helical" evidence="6">
    <location>
        <begin position="205"/>
        <end position="224"/>
    </location>
</feature>
<evidence type="ECO:0000256" key="4">
    <source>
        <dbReference type="ARBA" id="ARBA00022989"/>
    </source>
</evidence>
<comment type="subcellular location">
    <subcellularLocation>
        <location evidence="1 6">Membrane</location>
        <topology evidence="1 6">Multi-pass membrane protein</topology>
    </subcellularLocation>
</comment>
<dbReference type="GO" id="GO:0000329">
    <property type="term" value="C:fungal-type vacuole membrane"/>
    <property type="evidence" value="ECO:0007669"/>
    <property type="project" value="TreeGrafter"/>
</dbReference>
<feature type="transmembrane region" description="Helical" evidence="6">
    <location>
        <begin position="244"/>
        <end position="270"/>
    </location>
</feature>
<keyword evidence="4 6" id="KW-1133">Transmembrane helix</keyword>
<dbReference type="FunCoup" id="A0A317XNY5">
    <property type="interactions" value="364"/>
</dbReference>
<evidence type="ECO:0000256" key="1">
    <source>
        <dbReference type="ARBA" id="ARBA00004141"/>
    </source>
</evidence>
<dbReference type="InParanoid" id="A0A317XNY5"/>
<dbReference type="OrthoDB" id="442680at2759"/>
<dbReference type="GO" id="GO:0032472">
    <property type="term" value="P:Golgi calcium ion transport"/>
    <property type="evidence" value="ECO:0007669"/>
    <property type="project" value="TreeGrafter"/>
</dbReference>
<dbReference type="InterPro" id="IPR001727">
    <property type="entry name" value="GDT1-like"/>
</dbReference>
<dbReference type="InterPro" id="IPR049555">
    <property type="entry name" value="GDT1-like_CS"/>
</dbReference>
<feature type="transmembrane region" description="Helical" evidence="6">
    <location>
        <begin position="49"/>
        <end position="73"/>
    </location>
</feature>
<organism evidence="8 9">
    <name type="scientific">Testicularia cyperi</name>
    <dbReference type="NCBI Taxonomy" id="1882483"/>
    <lineage>
        <taxon>Eukaryota</taxon>
        <taxon>Fungi</taxon>
        <taxon>Dikarya</taxon>
        <taxon>Basidiomycota</taxon>
        <taxon>Ustilaginomycotina</taxon>
        <taxon>Ustilaginomycetes</taxon>
        <taxon>Ustilaginales</taxon>
        <taxon>Anthracoideaceae</taxon>
        <taxon>Testicularia</taxon>
    </lineage>
</organism>
<evidence type="ECO:0000256" key="3">
    <source>
        <dbReference type="ARBA" id="ARBA00022692"/>
    </source>
</evidence>